<evidence type="ECO:0000256" key="2">
    <source>
        <dbReference type="ARBA" id="ARBA00020953"/>
    </source>
</evidence>
<evidence type="ECO:0000256" key="1">
    <source>
        <dbReference type="ARBA" id="ARBA00008279"/>
    </source>
</evidence>
<dbReference type="InterPro" id="IPR003593">
    <property type="entry name" value="AAA+_ATPase"/>
</dbReference>
<evidence type="ECO:0000256" key="3">
    <source>
        <dbReference type="ARBA" id="ARBA00022517"/>
    </source>
</evidence>
<evidence type="ECO:0000256" key="5">
    <source>
        <dbReference type="ARBA" id="ARBA00022741"/>
    </source>
</evidence>
<dbReference type="AlphaFoldDB" id="A0A401ZW38"/>
<keyword evidence="5 9" id="KW-0547">Nucleotide-binding</keyword>
<feature type="binding site" evidence="9">
    <location>
        <begin position="243"/>
        <end position="247"/>
    </location>
    <ligand>
        <name>GTP</name>
        <dbReference type="ChEBI" id="CHEBI:37565"/>
        <label>2</label>
    </ligand>
</feature>
<evidence type="ECO:0000259" key="12">
    <source>
        <dbReference type="PROSITE" id="PS51712"/>
    </source>
</evidence>
<dbReference type="InterPro" id="IPR015946">
    <property type="entry name" value="KH_dom-like_a/b"/>
</dbReference>
<evidence type="ECO:0000256" key="6">
    <source>
        <dbReference type="ARBA" id="ARBA00023134"/>
    </source>
</evidence>
<feature type="domain" description="EngA-type G" evidence="12">
    <location>
        <begin position="190"/>
        <end position="380"/>
    </location>
</feature>
<comment type="function">
    <text evidence="8 9 11">GTPase that plays an essential role in the late steps of ribosome biogenesis.</text>
</comment>
<dbReference type="InterPro" id="IPR016484">
    <property type="entry name" value="GTPase_Der"/>
</dbReference>
<dbReference type="RefSeq" id="WP_126578590.1">
    <property type="nucleotide sequence ID" value="NZ_BIFR01000001.1"/>
</dbReference>
<dbReference type="InterPro" id="IPR031166">
    <property type="entry name" value="G_ENGA"/>
</dbReference>
<dbReference type="HAMAP" id="MF_00195">
    <property type="entry name" value="GTPase_Der"/>
    <property type="match status" value="1"/>
</dbReference>
<dbReference type="NCBIfam" id="TIGR03594">
    <property type="entry name" value="GTPase_EngA"/>
    <property type="match status" value="1"/>
</dbReference>
<feature type="binding site" evidence="9">
    <location>
        <begin position="9"/>
        <end position="16"/>
    </location>
    <ligand>
        <name>GTP</name>
        <dbReference type="ChEBI" id="CHEBI:37565"/>
        <label>1</label>
    </ligand>
</feature>
<evidence type="ECO:0000256" key="4">
    <source>
        <dbReference type="ARBA" id="ARBA00022737"/>
    </source>
</evidence>
<comment type="subunit">
    <text evidence="9">Associates with the 50S ribosomal subunit.</text>
</comment>
<keyword evidence="4 11" id="KW-0677">Repeat</keyword>
<name>A0A401ZW38_9CHLR</name>
<dbReference type="FunFam" id="3.30.300.20:FF:000004">
    <property type="entry name" value="GTPase Der"/>
    <property type="match status" value="1"/>
</dbReference>
<evidence type="ECO:0000256" key="7">
    <source>
        <dbReference type="ARBA" id="ARBA00032345"/>
    </source>
</evidence>
<dbReference type="InterPro" id="IPR027417">
    <property type="entry name" value="P-loop_NTPase"/>
</dbReference>
<dbReference type="SUPFAM" id="SSF52540">
    <property type="entry name" value="P-loop containing nucleoside triphosphate hydrolases"/>
    <property type="match status" value="2"/>
</dbReference>
<dbReference type="GO" id="GO:0005525">
    <property type="term" value="F:GTP binding"/>
    <property type="evidence" value="ECO:0007669"/>
    <property type="project" value="UniProtKB-UniRule"/>
</dbReference>
<dbReference type="SMART" id="SM00382">
    <property type="entry name" value="AAA"/>
    <property type="match status" value="2"/>
</dbReference>
<feature type="binding site" evidence="9">
    <location>
        <begin position="131"/>
        <end position="134"/>
    </location>
    <ligand>
        <name>GTP</name>
        <dbReference type="ChEBI" id="CHEBI:37565"/>
        <label>1</label>
    </ligand>
</feature>
<feature type="domain" description="EngA-type G" evidence="12">
    <location>
        <begin position="3"/>
        <end position="179"/>
    </location>
</feature>
<evidence type="ECO:0000256" key="8">
    <source>
        <dbReference type="ARBA" id="ARBA00053470"/>
    </source>
</evidence>
<dbReference type="NCBIfam" id="TIGR00231">
    <property type="entry name" value="small_GTP"/>
    <property type="match status" value="2"/>
</dbReference>
<feature type="binding site" evidence="9">
    <location>
        <begin position="56"/>
        <end position="60"/>
    </location>
    <ligand>
        <name>GTP</name>
        <dbReference type="ChEBI" id="CHEBI:37565"/>
        <label>1</label>
    </ligand>
</feature>
<dbReference type="Pfam" id="PF14714">
    <property type="entry name" value="KH_dom-like"/>
    <property type="match status" value="1"/>
</dbReference>
<dbReference type="Gene3D" id="3.30.300.20">
    <property type="match status" value="1"/>
</dbReference>
<accession>A0A401ZW38</accession>
<dbReference type="InterPro" id="IPR006073">
    <property type="entry name" value="GTP-bd"/>
</dbReference>
<dbReference type="PANTHER" id="PTHR43834:SF6">
    <property type="entry name" value="GTPASE DER"/>
    <property type="match status" value="1"/>
</dbReference>
<dbReference type="Gene3D" id="3.40.50.300">
    <property type="entry name" value="P-loop containing nucleotide triphosphate hydrolases"/>
    <property type="match status" value="2"/>
</dbReference>
<reference evidence="14" key="1">
    <citation type="submission" date="2018-12" db="EMBL/GenBank/DDBJ databases">
        <title>Tengunoibacter tsumagoiensis gen. nov., sp. nov., Dictyobacter kobayashii sp. nov., D. alpinus sp. nov., and D. joshuensis sp. nov. and description of Dictyobacteraceae fam. nov. within the order Ktedonobacterales isolated from Tengu-no-mugimeshi.</title>
        <authorList>
            <person name="Wang C.M."/>
            <person name="Zheng Y."/>
            <person name="Sakai Y."/>
            <person name="Toyoda A."/>
            <person name="Minakuchi Y."/>
            <person name="Abe K."/>
            <person name="Yokota A."/>
            <person name="Yabe S."/>
        </authorList>
    </citation>
    <scope>NUCLEOTIDE SEQUENCE [LARGE SCALE GENOMIC DNA]</scope>
    <source>
        <strain evidence="14">Uno3</strain>
    </source>
</reference>
<dbReference type="GO" id="GO:0043022">
    <property type="term" value="F:ribosome binding"/>
    <property type="evidence" value="ECO:0007669"/>
    <property type="project" value="TreeGrafter"/>
</dbReference>
<evidence type="ECO:0000256" key="11">
    <source>
        <dbReference type="RuleBase" id="RU004481"/>
    </source>
</evidence>
<dbReference type="CDD" id="cd01895">
    <property type="entry name" value="EngA2"/>
    <property type="match status" value="1"/>
</dbReference>
<dbReference type="FunFam" id="3.40.50.300:FF:000057">
    <property type="entry name" value="GTPase Der"/>
    <property type="match status" value="1"/>
</dbReference>
<feature type="binding site" evidence="9">
    <location>
        <begin position="308"/>
        <end position="311"/>
    </location>
    <ligand>
        <name>GTP</name>
        <dbReference type="ChEBI" id="CHEBI:37565"/>
        <label>2</label>
    </ligand>
</feature>
<dbReference type="InterPro" id="IPR005225">
    <property type="entry name" value="Small_GTP-bd"/>
</dbReference>
<dbReference type="OrthoDB" id="9805918at2"/>
<dbReference type="CDD" id="cd01894">
    <property type="entry name" value="EngA1"/>
    <property type="match status" value="1"/>
</dbReference>
<gene>
    <name evidence="9 13" type="primary">der</name>
    <name evidence="13" type="ORF">KTT_08750</name>
</gene>
<sequence length="475" mass="52782">MKPLVAVVGRPNVGKSTFFNRMIGERLAIVEDMPGTTRDRLYGDTDWNGRVFTLIDTGGLELGSGIPVGQVGLTGQPGDLMEHVMSQAHLAIEEADVIVFMVDARSGITASDEEVADLLRRTKKPVIVAANKADNAARRMDAVEFYSFGLGEPIVISSIQGVGTGDLLDRIVEELPPLSEMEEEEDEELPRIALVGRPNVGKSSLLNAILGTERSIVSAMPGTTRDAIDTEITFEDRRIRLIDTAGIRRRGRVGVGVEKYSVLRSERAIERADVAILLIDASEGLAAQDTHIAGEIHKQAKGVVVVVNKWDLAQEQRRAEREGVFPHPDDEIQSADEYRAIIAEGLKFIPYAPIIFTSAKTGYHIKPLLEAALKVADMRFLRVPTARLNEVVQEATRRHDPTTMRHKPLKIYYATQARVNPPTFIFFVNDTEGVHFSYERYLENRLREAFSFRGTAILIQFRPRSKDETRGKKAD</sequence>
<keyword evidence="6 9" id="KW-0342">GTP-binding</keyword>
<dbReference type="Proteomes" id="UP000287352">
    <property type="component" value="Unassembled WGS sequence"/>
</dbReference>
<dbReference type="PANTHER" id="PTHR43834">
    <property type="entry name" value="GTPASE DER"/>
    <property type="match status" value="1"/>
</dbReference>
<keyword evidence="14" id="KW-1185">Reference proteome</keyword>
<comment type="similarity">
    <text evidence="1 9 10 11">Belongs to the TRAFAC class TrmE-Era-EngA-EngB-Septin-like GTPase superfamily. EngA (Der) GTPase family.</text>
</comment>
<dbReference type="PROSITE" id="PS51712">
    <property type="entry name" value="G_ENGA"/>
    <property type="match status" value="2"/>
</dbReference>
<dbReference type="InterPro" id="IPR032859">
    <property type="entry name" value="KH_dom-like"/>
</dbReference>
<dbReference type="GO" id="GO:0042254">
    <property type="term" value="P:ribosome biogenesis"/>
    <property type="evidence" value="ECO:0007669"/>
    <property type="project" value="UniProtKB-KW"/>
</dbReference>
<dbReference type="Pfam" id="PF01926">
    <property type="entry name" value="MMR_HSR1"/>
    <property type="match status" value="2"/>
</dbReference>
<evidence type="ECO:0000256" key="9">
    <source>
        <dbReference type="HAMAP-Rule" id="MF_00195"/>
    </source>
</evidence>
<comment type="caution">
    <text evidence="13">The sequence shown here is derived from an EMBL/GenBank/DDBJ whole genome shotgun (WGS) entry which is preliminary data.</text>
</comment>
<dbReference type="FunFam" id="3.40.50.300:FF:000040">
    <property type="entry name" value="GTPase Der"/>
    <property type="match status" value="1"/>
</dbReference>
<proteinExistence type="inferred from homology"/>
<dbReference type="EMBL" id="BIFR01000001">
    <property type="protein sequence ID" value="GCE11016.1"/>
    <property type="molecule type" value="Genomic_DNA"/>
</dbReference>
<evidence type="ECO:0000313" key="13">
    <source>
        <dbReference type="EMBL" id="GCE11016.1"/>
    </source>
</evidence>
<dbReference type="PRINTS" id="PR00326">
    <property type="entry name" value="GTP1OBG"/>
</dbReference>
<organism evidence="13 14">
    <name type="scientific">Tengunoibacter tsumagoiensis</name>
    <dbReference type="NCBI Taxonomy" id="2014871"/>
    <lineage>
        <taxon>Bacteria</taxon>
        <taxon>Bacillati</taxon>
        <taxon>Chloroflexota</taxon>
        <taxon>Ktedonobacteria</taxon>
        <taxon>Ktedonobacterales</taxon>
        <taxon>Dictyobacteraceae</taxon>
        <taxon>Tengunoibacter</taxon>
    </lineage>
</organism>
<evidence type="ECO:0000256" key="10">
    <source>
        <dbReference type="PROSITE-ProRule" id="PRU01049"/>
    </source>
</evidence>
<feature type="binding site" evidence="9">
    <location>
        <begin position="196"/>
        <end position="203"/>
    </location>
    <ligand>
        <name>GTP</name>
        <dbReference type="ChEBI" id="CHEBI:37565"/>
        <label>2</label>
    </ligand>
</feature>
<keyword evidence="3 9" id="KW-0690">Ribosome biogenesis</keyword>
<dbReference type="PIRSF" id="PIRSF006485">
    <property type="entry name" value="GTP-binding_EngA"/>
    <property type="match status" value="1"/>
</dbReference>
<evidence type="ECO:0000313" key="14">
    <source>
        <dbReference type="Proteomes" id="UP000287352"/>
    </source>
</evidence>
<protein>
    <recommendedName>
        <fullName evidence="2 9">GTPase Der</fullName>
    </recommendedName>
    <alternativeName>
        <fullName evidence="7 9">GTP-binding protein EngA</fullName>
    </alternativeName>
</protein>